<dbReference type="InterPro" id="IPR001466">
    <property type="entry name" value="Beta-lactam-related"/>
</dbReference>
<feature type="signal peptide" evidence="1">
    <location>
        <begin position="1"/>
        <end position="19"/>
    </location>
</feature>
<dbReference type="OrthoDB" id="9797709at2"/>
<proteinExistence type="predicted"/>
<dbReference type="PANTHER" id="PTHR46825:SF9">
    <property type="entry name" value="BETA-LACTAMASE-RELATED DOMAIN-CONTAINING PROTEIN"/>
    <property type="match status" value="1"/>
</dbReference>
<dbReference type="PANTHER" id="PTHR46825">
    <property type="entry name" value="D-ALANYL-D-ALANINE-CARBOXYPEPTIDASE/ENDOPEPTIDASE AMPH"/>
    <property type="match status" value="1"/>
</dbReference>
<accession>L0DFG2</accession>
<dbReference type="InterPro" id="IPR050491">
    <property type="entry name" value="AmpC-like"/>
</dbReference>
<dbReference type="eggNOG" id="COG1680">
    <property type="taxonomic scope" value="Bacteria"/>
</dbReference>
<sequence length="562" mass="61901">MRCAIRVSLLLALATPALARADAVDNYIQSQMRRQHIPGLSLAVVVDGKVVKAKGYGLSDIETDTPATPETVYQLASVTKQFTAAAVLILVQDGKLNLDDPIQKFIEGTPDIWAGISVAHLLNHTSGIKDYLNELNARSLEEMTPKKIVDLVIGQPLNFAPGEKYSYSNTGYVMLGMIVNKMSGMPYDVFLTERVFKPLGMDATRRSSLDVIPNRAAGYTWVGDRWQNSPYLNPTLWDNGDGGMLSTVLDLAKWDAALYGEAILNEATKQKMWSRGTLKDGKSINSGFGWGLDELRGHRLIEMNGSRPGTTTNLARYVDDKVTVIVLLNCDAEIGRISCGVARHFIPSLNFPKPITEEIAPARLAAYTGRYEFANNFMLTINLEDGRLVERSPKLAGGFWSPVSETTFLSEDLPIEMTFDLGRQGEVVGLTWRSDLRKKTIPRIGPLIHDLKPQADPDPERTGRVRAALESFAKGGQAVEQVENLTPGAKKDFGRGARSELAGLQSLTFISQESIGDRGIERHGEKVAHILYYKFTTPKCTRYLLVHLTAGGLLTDMDIVDD</sequence>
<keyword evidence="1" id="KW-0732">Signal</keyword>
<gene>
    <name evidence="4" type="ordered locus">Sinac_3761</name>
</gene>
<evidence type="ECO:0000259" key="3">
    <source>
        <dbReference type="Pfam" id="PF11954"/>
    </source>
</evidence>
<dbReference type="Gene3D" id="3.40.710.10">
    <property type="entry name" value="DD-peptidase/beta-lactamase superfamily"/>
    <property type="match status" value="1"/>
</dbReference>
<dbReference type="SUPFAM" id="SSF56601">
    <property type="entry name" value="beta-lactamase/transpeptidase-like"/>
    <property type="match status" value="1"/>
</dbReference>
<dbReference type="AlphaFoldDB" id="L0DFG2"/>
<dbReference type="Pfam" id="PF11954">
    <property type="entry name" value="DUF3471"/>
    <property type="match status" value="1"/>
</dbReference>
<dbReference type="Pfam" id="PF00144">
    <property type="entry name" value="Beta-lactamase"/>
    <property type="match status" value="1"/>
</dbReference>
<dbReference type="RefSeq" id="WP_015247136.1">
    <property type="nucleotide sequence ID" value="NC_019892.1"/>
</dbReference>
<dbReference type="KEGG" id="saci:Sinac_3761"/>
<evidence type="ECO:0000313" key="5">
    <source>
        <dbReference type="Proteomes" id="UP000010798"/>
    </source>
</evidence>
<reference evidence="4 5" key="1">
    <citation type="submission" date="2012-02" db="EMBL/GenBank/DDBJ databases">
        <title>Complete sequence of chromosome of Singulisphaera acidiphila DSM 18658.</title>
        <authorList>
            <consortium name="US DOE Joint Genome Institute (JGI-PGF)"/>
            <person name="Lucas S."/>
            <person name="Copeland A."/>
            <person name="Lapidus A."/>
            <person name="Glavina del Rio T."/>
            <person name="Dalin E."/>
            <person name="Tice H."/>
            <person name="Bruce D."/>
            <person name="Goodwin L."/>
            <person name="Pitluck S."/>
            <person name="Peters L."/>
            <person name="Ovchinnikova G."/>
            <person name="Chertkov O."/>
            <person name="Kyrpides N."/>
            <person name="Mavromatis K."/>
            <person name="Ivanova N."/>
            <person name="Brettin T."/>
            <person name="Detter J.C."/>
            <person name="Han C."/>
            <person name="Larimer F."/>
            <person name="Land M."/>
            <person name="Hauser L."/>
            <person name="Markowitz V."/>
            <person name="Cheng J.-F."/>
            <person name="Hugenholtz P."/>
            <person name="Woyke T."/>
            <person name="Wu D."/>
            <person name="Tindall B."/>
            <person name="Pomrenke H."/>
            <person name="Brambilla E."/>
            <person name="Klenk H.-P."/>
            <person name="Eisen J.A."/>
        </authorList>
    </citation>
    <scope>NUCLEOTIDE SEQUENCE [LARGE SCALE GENOMIC DNA]</scope>
    <source>
        <strain evidence="5">ATCC BAA-1392 / DSM 18658 / VKM B-2454 / MOB10</strain>
    </source>
</reference>
<feature type="domain" description="Beta-lactamase-related" evidence="2">
    <location>
        <begin position="24"/>
        <end position="332"/>
    </location>
</feature>
<evidence type="ECO:0000313" key="4">
    <source>
        <dbReference type="EMBL" id="AGA27997.1"/>
    </source>
</evidence>
<dbReference type="EMBL" id="CP003364">
    <property type="protein sequence ID" value="AGA27997.1"/>
    <property type="molecule type" value="Genomic_DNA"/>
</dbReference>
<name>L0DFG2_SINAD</name>
<keyword evidence="5" id="KW-1185">Reference proteome</keyword>
<protein>
    <submittedName>
        <fullName evidence="4">Penicillin-binding protein, beta-lactamase class C</fullName>
    </submittedName>
</protein>
<feature type="chain" id="PRO_5003940796" evidence="1">
    <location>
        <begin position="20"/>
        <end position="562"/>
    </location>
</feature>
<dbReference type="HOGENOM" id="CLU_020027_0_2_0"/>
<dbReference type="InterPro" id="IPR012338">
    <property type="entry name" value="Beta-lactam/transpept-like"/>
</dbReference>
<organism evidence="4 5">
    <name type="scientific">Singulisphaera acidiphila (strain ATCC BAA-1392 / DSM 18658 / VKM B-2454 / MOB10)</name>
    <dbReference type="NCBI Taxonomy" id="886293"/>
    <lineage>
        <taxon>Bacteria</taxon>
        <taxon>Pseudomonadati</taxon>
        <taxon>Planctomycetota</taxon>
        <taxon>Planctomycetia</taxon>
        <taxon>Isosphaerales</taxon>
        <taxon>Isosphaeraceae</taxon>
        <taxon>Singulisphaera</taxon>
    </lineage>
</organism>
<dbReference type="InterPro" id="IPR021860">
    <property type="entry name" value="Peptidase_S12_Pab87-rel_C"/>
</dbReference>
<dbReference type="Proteomes" id="UP000010798">
    <property type="component" value="Chromosome"/>
</dbReference>
<evidence type="ECO:0000256" key="1">
    <source>
        <dbReference type="SAM" id="SignalP"/>
    </source>
</evidence>
<feature type="domain" description="Peptidase S12 Pab87-related C-terminal" evidence="3">
    <location>
        <begin position="356"/>
        <end position="436"/>
    </location>
</feature>
<evidence type="ECO:0000259" key="2">
    <source>
        <dbReference type="Pfam" id="PF00144"/>
    </source>
</evidence>